<evidence type="ECO:0000313" key="3">
    <source>
        <dbReference type="EMBL" id="MCE5168875.1"/>
    </source>
</evidence>
<name>A0ABS8YAC9_9BACL</name>
<sequence length="614" mass="69008">MKLHVKTLLVITVCMSLLWSGGSEAHAAPHRVQEKTVNRTKQEIINKWLQYKPMGTSFQYMKTADIYEVEPQTSTPFAPGRLKAEYVLDGVNATNFVRYLAGLPDDVEPDWGLHTQQQAAALVNAVNDRLTHYPTHPDGMEDVLFKLGNEGTRTSNLSMGRPTFYSSIIHGYMSDSSPGNIDRVGHRRWILNPAMKKTMFGIAYSIEGVPYSSMYAINKGRAEEVKYDYISWPAQGYFPEEIFAPDDPWSVSFNVDRYDRTRTEHIQVALTRTRDGKQWVFDSKDKNKNGKYFNVETGRYGVPFSIIFRPDGIERFHKDDAFHVKVSGVYDKAGKAVDIEYDTVFFDMIPEVTLRASSLRLATGETIKLNYRTTSTHLQAANVQFKIADPEVAAVDAEGYITGKKSGQTLLGVENYFQNYDTILIDVEQPSSDDNVSSWAVTDYQKAKSNGIVPYQYDQSYQTPITRIGFTELAVRLCENILGKSLAEGQSPFKDISSIEISKAYANELISGTTKDTFSPWDNITRQQAATLVLNLHTALTERTGSGSPDINTAKITFADDANIAPWAKDNVYKAVSLSLLTGVGEQKFDPDGLLTYEQTFVMLQKLFDMFVEQ</sequence>
<evidence type="ECO:0000256" key="1">
    <source>
        <dbReference type="SAM" id="SignalP"/>
    </source>
</evidence>
<keyword evidence="4" id="KW-1185">Reference proteome</keyword>
<feature type="domain" description="SLH" evidence="2">
    <location>
        <begin position="555"/>
        <end position="614"/>
    </location>
</feature>
<feature type="domain" description="SLH" evidence="2">
    <location>
        <begin position="427"/>
        <end position="547"/>
    </location>
</feature>
<gene>
    <name evidence="3" type="ORF">LQV63_06090</name>
</gene>
<feature type="signal peptide" evidence="1">
    <location>
        <begin position="1"/>
        <end position="27"/>
    </location>
</feature>
<dbReference type="CDD" id="cd05379">
    <property type="entry name" value="CAP_bacterial"/>
    <property type="match status" value="1"/>
</dbReference>
<dbReference type="InterPro" id="IPR001119">
    <property type="entry name" value="SLH_dom"/>
</dbReference>
<dbReference type="Pfam" id="PF00395">
    <property type="entry name" value="SLH"/>
    <property type="match status" value="2"/>
</dbReference>
<accession>A0ABS8YAC9</accession>
<feature type="chain" id="PRO_5046269374" evidence="1">
    <location>
        <begin position="28"/>
        <end position="614"/>
    </location>
</feature>
<reference evidence="3 4" key="1">
    <citation type="submission" date="2021-11" db="EMBL/GenBank/DDBJ databases">
        <title>Draft genome sequence of Paenibacillus profundus YoMME, a new Gram-positive bacteria with exoelectrogenic properties.</title>
        <authorList>
            <person name="Hubenova Y."/>
            <person name="Hubenova E."/>
            <person name="Manasiev Y."/>
            <person name="Peykov S."/>
            <person name="Mitov M."/>
        </authorList>
    </citation>
    <scope>NUCLEOTIDE SEQUENCE [LARGE SCALE GENOMIC DNA]</scope>
    <source>
        <strain evidence="3 4">YoMME</strain>
    </source>
</reference>
<dbReference type="InterPro" id="IPR008964">
    <property type="entry name" value="Invasin/intimin_cell_adhesion"/>
</dbReference>
<comment type="caution">
    <text evidence="3">The sequence shown here is derived from an EMBL/GenBank/DDBJ whole genome shotgun (WGS) entry which is preliminary data.</text>
</comment>
<evidence type="ECO:0000313" key="4">
    <source>
        <dbReference type="Proteomes" id="UP001199916"/>
    </source>
</evidence>
<dbReference type="EMBL" id="JAJNBZ010000003">
    <property type="protein sequence ID" value="MCE5168875.1"/>
    <property type="molecule type" value="Genomic_DNA"/>
</dbReference>
<organism evidence="3 4">
    <name type="scientific">Paenibacillus profundus</name>
    <dbReference type="NCBI Taxonomy" id="1173085"/>
    <lineage>
        <taxon>Bacteria</taxon>
        <taxon>Bacillati</taxon>
        <taxon>Bacillota</taxon>
        <taxon>Bacilli</taxon>
        <taxon>Bacillales</taxon>
        <taxon>Paenibacillaceae</taxon>
        <taxon>Paenibacillus</taxon>
    </lineage>
</organism>
<dbReference type="Proteomes" id="UP001199916">
    <property type="component" value="Unassembled WGS sequence"/>
</dbReference>
<protein>
    <submittedName>
        <fullName evidence="3">S-layer homology domain-containing protein</fullName>
    </submittedName>
</protein>
<evidence type="ECO:0000259" key="2">
    <source>
        <dbReference type="PROSITE" id="PS51272"/>
    </source>
</evidence>
<dbReference type="SUPFAM" id="SSF49373">
    <property type="entry name" value="Invasin/intimin cell-adhesion fragments"/>
    <property type="match status" value="1"/>
</dbReference>
<dbReference type="Gene3D" id="2.60.40.1080">
    <property type="match status" value="1"/>
</dbReference>
<proteinExistence type="predicted"/>
<dbReference type="PROSITE" id="PS51272">
    <property type="entry name" value="SLH"/>
    <property type="match status" value="2"/>
</dbReference>
<keyword evidence="1" id="KW-0732">Signal</keyword>
<dbReference type="RefSeq" id="WP_233696025.1">
    <property type="nucleotide sequence ID" value="NZ_JAJNBZ010000003.1"/>
</dbReference>